<protein>
    <recommendedName>
        <fullName evidence="4">Probable multidrug resistance protein NorM</fullName>
    </recommendedName>
    <alternativeName>
        <fullName evidence="12">Multidrug-efflux transporter</fullName>
    </alternativeName>
</protein>
<evidence type="ECO:0000256" key="1">
    <source>
        <dbReference type="ARBA" id="ARBA00003408"/>
    </source>
</evidence>
<feature type="transmembrane region" description="Helical" evidence="13">
    <location>
        <begin position="168"/>
        <end position="189"/>
    </location>
</feature>
<evidence type="ECO:0000256" key="2">
    <source>
        <dbReference type="ARBA" id="ARBA00004651"/>
    </source>
</evidence>
<dbReference type="EMBL" id="DXFW01000012">
    <property type="protein sequence ID" value="HIX05220.1"/>
    <property type="molecule type" value="Genomic_DNA"/>
</dbReference>
<keyword evidence="7" id="KW-1003">Cell membrane</keyword>
<accession>A0A9D1V349</accession>
<sequence>MTKAVEPMTSGTIWKRLTFFALPLFLGNLFQQLYNTVDSLIVGNFLGSSALAAVSSSGSLIFMLIGFLSGIAGGAGVVVARLFGAEDKDGVQRAVHTTVAFGLVAGVAMTALGVLLSPQILIWMDTPESVLPQSVTYLRIYFAGSLFFVMYNIFVGILQAVGDSRHPLYYLMVSSVVNLVLDVVFIEFVHTGVGGAALATVISQAVSALLCLVHLLRSKECYRLFLRKLGFDPFLLREIIRLGLPSGVQNSIIAFANVLVQSNVNFFGEMAMAGYGAYTKVEGFGFLPINSFTMALTTFVGQNLGGREYERTRKGVRFGVLTTVLLAEGIGVVIFLLAPQLIAAFDATPEVVQFGTDKARTAALFYCLLAYSHSIAAVLRGAGKAVVPMFTMMVCWCVIRVTFLTVTVPLTHSIQMVYWVYPLTWALSSTFFFWYYHHGNWLNFEIANRRLPGPDNGKD</sequence>
<dbReference type="CDD" id="cd13138">
    <property type="entry name" value="MATE_yoeA_like"/>
    <property type="match status" value="1"/>
</dbReference>
<comment type="subcellular location">
    <subcellularLocation>
        <location evidence="2">Cell membrane</location>
        <topology evidence="2">Multi-pass membrane protein</topology>
    </subcellularLocation>
</comment>
<gene>
    <name evidence="14" type="ORF">H9865_03805</name>
</gene>
<keyword evidence="9 13" id="KW-1133">Transmembrane helix</keyword>
<dbReference type="PANTHER" id="PTHR43298">
    <property type="entry name" value="MULTIDRUG RESISTANCE PROTEIN NORM-RELATED"/>
    <property type="match status" value="1"/>
</dbReference>
<feature type="transmembrane region" description="Helical" evidence="13">
    <location>
        <begin position="140"/>
        <end position="161"/>
    </location>
</feature>
<evidence type="ECO:0000256" key="11">
    <source>
        <dbReference type="ARBA" id="ARBA00023136"/>
    </source>
</evidence>
<name>A0A9D1V349_9FIRM</name>
<evidence type="ECO:0000256" key="7">
    <source>
        <dbReference type="ARBA" id="ARBA00022475"/>
    </source>
</evidence>
<evidence type="ECO:0000256" key="9">
    <source>
        <dbReference type="ARBA" id="ARBA00022989"/>
    </source>
</evidence>
<feature type="transmembrane region" description="Helical" evidence="13">
    <location>
        <begin position="195"/>
        <end position="216"/>
    </location>
</feature>
<dbReference type="NCBIfam" id="TIGR00797">
    <property type="entry name" value="matE"/>
    <property type="match status" value="1"/>
</dbReference>
<feature type="transmembrane region" description="Helical" evidence="13">
    <location>
        <begin position="416"/>
        <end position="436"/>
    </location>
</feature>
<feature type="transmembrane region" description="Helical" evidence="13">
    <location>
        <begin position="318"/>
        <end position="342"/>
    </location>
</feature>
<organism evidence="14 15">
    <name type="scientific">Candidatus Allofournierella pullicola</name>
    <dbReference type="NCBI Taxonomy" id="2838596"/>
    <lineage>
        <taxon>Bacteria</taxon>
        <taxon>Bacillati</taxon>
        <taxon>Bacillota</taxon>
        <taxon>Clostridia</taxon>
        <taxon>Eubacteriales</taxon>
        <taxon>Oscillospiraceae</taxon>
        <taxon>Allofournierella</taxon>
    </lineage>
</organism>
<dbReference type="GO" id="GO:0042910">
    <property type="term" value="F:xenobiotic transmembrane transporter activity"/>
    <property type="evidence" value="ECO:0007669"/>
    <property type="project" value="InterPro"/>
</dbReference>
<dbReference type="PANTHER" id="PTHR43298:SF2">
    <property type="entry name" value="FMN_FAD EXPORTER YEEO-RELATED"/>
    <property type="match status" value="1"/>
</dbReference>
<dbReference type="AlphaFoldDB" id="A0A9D1V349"/>
<feature type="transmembrane region" description="Helical" evidence="13">
    <location>
        <begin position="386"/>
        <end position="410"/>
    </location>
</feature>
<feature type="transmembrane region" description="Helical" evidence="13">
    <location>
        <begin position="12"/>
        <end position="30"/>
    </location>
</feature>
<evidence type="ECO:0000256" key="6">
    <source>
        <dbReference type="ARBA" id="ARBA00022449"/>
    </source>
</evidence>
<evidence type="ECO:0000313" key="15">
    <source>
        <dbReference type="Proteomes" id="UP000824193"/>
    </source>
</evidence>
<dbReference type="InterPro" id="IPR048279">
    <property type="entry name" value="MdtK-like"/>
</dbReference>
<evidence type="ECO:0000313" key="14">
    <source>
        <dbReference type="EMBL" id="HIX05220.1"/>
    </source>
</evidence>
<evidence type="ECO:0000256" key="8">
    <source>
        <dbReference type="ARBA" id="ARBA00022692"/>
    </source>
</evidence>
<feature type="transmembrane region" description="Helical" evidence="13">
    <location>
        <begin position="362"/>
        <end position="379"/>
    </location>
</feature>
<keyword evidence="10" id="KW-0406">Ion transport</keyword>
<comment type="function">
    <text evidence="1">Multidrug efflux pump.</text>
</comment>
<comment type="caution">
    <text evidence="14">The sequence shown here is derived from an EMBL/GenBank/DDBJ whole genome shotgun (WGS) entry which is preliminary data.</text>
</comment>
<evidence type="ECO:0000256" key="5">
    <source>
        <dbReference type="ARBA" id="ARBA00022448"/>
    </source>
</evidence>
<dbReference type="PIRSF" id="PIRSF006603">
    <property type="entry name" value="DinF"/>
    <property type="match status" value="1"/>
</dbReference>
<dbReference type="GO" id="GO:0006811">
    <property type="term" value="P:monoatomic ion transport"/>
    <property type="evidence" value="ECO:0007669"/>
    <property type="project" value="UniProtKB-KW"/>
</dbReference>
<dbReference type="InterPro" id="IPR050222">
    <property type="entry name" value="MATE_MdtK"/>
</dbReference>
<reference evidence="14" key="1">
    <citation type="journal article" date="2021" name="PeerJ">
        <title>Extensive microbial diversity within the chicken gut microbiome revealed by metagenomics and culture.</title>
        <authorList>
            <person name="Gilroy R."/>
            <person name="Ravi A."/>
            <person name="Getino M."/>
            <person name="Pursley I."/>
            <person name="Horton D.L."/>
            <person name="Alikhan N.F."/>
            <person name="Baker D."/>
            <person name="Gharbi K."/>
            <person name="Hall N."/>
            <person name="Watson M."/>
            <person name="Adriaenssens E.M."/>
            <person name="Foster-Nyarko E."/>
            <person name="Jarju S."/>
            <person name="Secka A."/>
            <person name="Antonio M."/>
            <person name="Oren A."/>
            <person name="Chaudhuri R.R."/>
            <person name="La Ragione R."/>
            <person name="Hildebrand F."/>
            <person name="Pallen M.J."/>
        </authorList>
    </citation>
    <scope>NUCLEOTIDE SEQUENCE</scope>
    <source>
        <strain evidence="14">2239</strain>
    </source>
</reference>
<proteinExistence type="inferred from homology"/>
<dbReference type="Pfam" id="PF01554">
    <property type="entry name" value="MatE"/>
    <property type="match status" value="2"/>
</dbReference>
<dbReference type="GO" id="GO:0005886">
    <property type="term" value="C:plasma membrane"/>
    <property type="evidence" value="ECO:0007669"/>
    <property type="project" value="UniProtKB-SubCell"/>
</dbReference>
<dbReference type="InterPro" id="IPR002528">
    <property type="entry name" value="MATE_fam"/>
</dbReference>
<comment type="similarity">
    <text evidence="3">Belongs to the multi antimicrobial extrusion (MATE) (TC 2.A.66.1) family.</text>
</comment>
<feature type="transmembrane region" description="Helical" evidence="13">
    <location>
        <begin position="95"/>
        <end position="120"/>
    </location>
</feature>
<keyword evidence="11 13" id="KW-0472">Membrane</keyword>
<feature type="transmembrane region" description="Helical" evidence="13">
    <location>
        <begin position="60"/>
        <end position="83"/>
    </location>
</feature>
<reference evidence="14" key="2">
    <citation type="submission" date="2021-04" db="EMBL/GenBank/DDBJ databases">
        <authorList>
            <person name="Gilroy R."/>
        </authorList>
    </citation>
    <scope>NUCLEOTIDE SEQUENCE</scope>
    <source>
        <strain evidence="14">2239</strain>
    </source>
</reference>
<evidence type="ECO:0000256" key="13">
    <source>
        <dbReference type="SAM" id="Phobius"/>
    </source>
</evidence>
<evidence type="ECO:0000256" key="4">
    <source>
        <dbReference type="ARBA" id="ARBA00020268"/>
    </source>
</evidence>
<evidence type="ECO:0000256" key="3">
    <source>
        <dbReference type="ARBA" id="ARBA00010199"/>
    </source>
</evidence>
<keyword evidence="6" id="KW-0050">Antiport</keyword>
<keyword evidence="5" id="KW-0813">Transport</keyword>
<evidence type="ECO:0000256" key="10">
    <source>
        <dbReference type="ARBA" id="ARBA00023065"/>
    </source>
</evidence>
<dbReference type="Proteomes" id="UP000824193">
    <property type="component" value="Unassembled WGS sequence"/>
</dbReference>
<dbReference type="GO" id="GO:0015297">
    <property type="term" value="F:antiporter activity"/>
    <property type="evidence" value="ECO:0007669"/>
    <property type="project" value="UniProtKB-KW"/>
</dbReference>
<keyword evidence="8 13" id="KW-0812">Transmembrane</keyword>
<evidence type="ECO:0000256" key="12">
    <source>
        <dbReference type="ARBA" id="ARBA00031636"/>
    </source>
</evidence>